<gene>
    <name evidence="2" type="ORF">PIB30_076741</name>
</gene>
<evidence type="ECO:0000313" key="2">
    <source>
        <dbReference type="EMBL" id="MED6114069.1"/>
    </source>
</evidence>
<name>A0ABU6QPY7_9FABA</name>
<reference evidence="2 3" key="1">
    <citation type="journal article" date="2023" name="Plants (Basel)">
        <title>Bridging the Gap: Combining Genomics and Transcriptomics Approaches to Understand Stylosanthes scabra, an Orphan Legume from the Brazilian Caatinga.</title>
        <authorList>
            <person name="Ferreira-Neto J.R.C."/>
            <person name="da Silva M.D."/>
            <person name="Binneck E."/>
            <person name="de Melo N.F."/>
            <person name="da Silva R.H."/>
            <person name="de Melo A.L.T.M."/>
            <person name="Pandolfi V."/>
            <person name="Bustamante F.O."/>
            <person name="Brasileiro-Vidal A.C."/>
            <person name="Benko-Iseppon A.M."/>
        </authorList>
    </citation>
    <scope>NUCLEOTIDE SEQUENCE [LARGE SCALE GENOMIC DNA]</scope>
    <source>
        <tissue evidence="2">Leaves</tissue>
    </source>
</reference>
<accession>A0ABU6QPY7</accession>
<dbReference type="Proteomes" id="UP001341840">
    <property type="component" value="Unassembled WGS sequence"/>
</dbReference>
<feature type="region of interest" description="Disordered" evidence="1">
    <location>
        <begin position="57"/>
        <end position="99"/>
    </location>
</feature>
<comment type="caution">
    <text evidence="2">The sequence shown here is derived from an EMBL/GenBank/DDBJ whole genome shotgun (WGS) entry which is preliminary data.</text>
</comment>
<evidence type="ECO:0000256" key="1">
    <source>
        <dbReference type="SAM" id="MobiDB-lite"/>
    </source>
</evidence>
<dbReference type="EMBL" id="JASCZI010001013">
    <property type="protein sequence ID" value="MED6114069.1"/>
    <property type="molecule type" value="Genomic_DNA"/>
</dbReference>
<sequence>MAEIKKQLKDWSLIASAKETYCYLKHQQANPNLVKVPIKDIPKMVKENLAKGKHMFYGALKSHQQGESSSQAAPPPTPTPALALAPPQPQDQHMAEPDS</sequence>
<organism evidence="2 3">
    <name type="scientific">Stylosanthes scabra</name>
    <dbReference type="NCBI Taxonomy" id="79078"/>
    <lineage>
        <taxon>Eukaryota</taxon>
        <taxon>Viridiplantae</taxon>
        <taxon>Streptophyta</taxon>
        <taxon>Embryophyta</taxon>
        <taxon>Tracheophyta</taxon>
        <taxon>Spermatophyta</taxon>
        <taxon>Magnoliopsida</taxon>
        <taxon>eudicotyledons</taxon>
        <taxon>Gunneridae</taxon>
        <taxon>Pentapetalae</taxon>
        <taxon>rosids</taxon>
        <taxon>fabids</taxon>
        <taxon>Fabales</taxon>
        <taxon>Fabaceae</taxon>
        <taxon>Papilionoideae</taxon>
        <taxon>50 kb inversion clade</taxon>
        <taxon>dalbergioids sensu lato</taxon>
        <taxon>Dalbergieae</taxon>
        <taxon>Pterocarpus clade</taxon>
        <taxon>Stylosanthes</taxon>
    </lineage>
</organism>
<evidence type="ECO:0000313" key="3">
    <source>
        <dbReference type="Proteomes" id="UP001341840"/>
    </source>
</evidence>
<proteinExistence type="predicted"/>
<keyword evidence="3" id="KW-1185">Reference proteome</keyword>
<protein>
    <submittedName>
        <fullName evidence="2">Uncharacterized protein</fullName>
    </submittedName>
</protein>